<dbReference type="Proteomes" id="UP000234951">
    <property type="component" value="Unassembled WGS sequence"/>
</dbReference>
<gene>
    <name evidence="4" type="primary">essB</name>
    <name evidence="4" type="ORF">CU635_09125</name>
    <name evidence="5" type="ORF">CVD25_15010</name>
</gene>
<evidence type="ECO:0000256" key="3">
    <source>
        <dbReference type="SAM" id="Phobius"/>
    </source>
</evidence>
<keyword evidence="7" id="KW-1185">Reference proteome</keyword>
<organism evidence="4 6">
    <name type="scientific">Bacillus canaveralius</name>
    <dbReference type="NCBI Taxonomy" id="1403243"/>
    <lineage>
        <taxon>Bacteria</taxon>
        <taxon>Bacillati</taxon>
        <taxon>Bacillota</taxon>
        <taxon>Bacilli</taxon>
        <taxon>Bacillales</taxon>
        <taxon>Bacillaceae</taxon>
        <taxon>Bacillus</taxon>
    </lineage>
</organism>
<feature type="transmembrane region" description="Helical" evidence="3">
    <location>
        <begin position="220"/>
        <end position="241"/>
    </location>
</feature>
<dbReference type="EMBL" id="PGVA01000020">
    <property type="protein sequence ID" value="PLR83447.1"/>
    <property type="molecule type" value="Genomic_DNA"/>
</dbReference>
<accession>A0A2N5GMW3</accession>
<dbReference type="InterPro" id="IPR042565">
    <property type="entry name" value="T7SS_EssB_C"/>
</dbReference>
<evidence type="ECO:0000313" key="7">
    <source>
        <dbReference type="Proteomes" id="UP000235114"/>
    </source>
</evidence>
<feature type="compositionally biased region" description="Basic and acidic residues" evidence="2">
    <location>
        <begin position="377"/>
        <end position="404"/>
    </location>
</feature>
<keyword evidence="3" id="KW-0472">Membrane</keyword>
<comment type="similarity">
    <text evidence="1">Belongs to the EssB family.</text>
</comment>
<dbReference type="Proteomes" id="UP000235114">
    <property type="component" value="Unassembled WGS sequence"/>
</dbReference>
<keyword evidence="3" id="KW-0812">Transmembrane</keyword>
<dbReference type="RefSeq" id="WP_101577060.1">
    <property type="nucleotide sequence ID" value="NZ_PGVA01000020.1"/>
</dbReference>
<proteinExistence type="inferred from homology"/>
<dbReference type="NCBIfam" id="TIGR03926">
    <property type="entry name" value="T7_EssB"/>
    <property type="match status" value="1"/>
</dbReference>
<protein>
    <submittedName>
        <fullName evidence="4">Type VII secretion protein EssB</fullName>
    </submittedName>
</protein>
<reference evidence="5 7" key="2">
    <citation type="submission" date="2017-12" db="EMBL/GenBank/DDBJ databases">
        <title>Comparative Functional Genomics of Dry Heat Resistant strains isolated from the Viking Spacecraft.</title>
        <authorList>
            <person name="Seuylemezian A."/>
            <person name="Cooper K."/>
            <person name="Vaishampayan P."/>
        </authorList>
    </citation>
    <scope>NUCLEOTIDE SEQUENCE [LARGE SCALE GENOMIC DNA]</scope>
    <source>
        <strain evidence="5 7">ATCC 29669</strain>
    </source>
</reference>
<reference evidence="4 6" key="1">
    <citation type="submission" date="2017-11" db="EMBL/GenBank/DDBJ databases">
        <title>Comparitive Functional Genomics of Dry Heat Resistant strains isolated from the Viking Spacecraft.</title>
        <authorList>
            <person name="Seuylemezian A."/>
            <person name="Cooper K."/>
            <person name="Vaishampayan P."/>
        </authorList>
    </citation>
    <scope>NUCLEOTIDE SEQUENCE [LARGE SCALE GENOMIC DNA]</scope>
    <source>
        <strain evidence="4 6">M4.6</strain>
    </source>
</reference>
<feature type="region of interest" description="Disordered" evidence="2">
    <location>
        <begin position="377"/>
        <end position="447"/>
    </location>
</feature>
<dbReference type="EMBL" id="PGVD01000039">
    <property type="protein sequence ID" value="PLR95372.1"/>
    <property type="molecule type" value="Genomic_DNA"/>
</dbReference>
<sequence>MSEQNRTYLEEQLEAVMKKENHSVSLIFQREKIKLDNAVEVDMLKDIEPSVDKNIHLTEDELRLELQPPSNYITFTKLKNKDAKSKWIFASQLLKKIMNHSLSRLHIIVCPENIVIDESLTPYFLHYGVKESLPPYEKDQERLWQEIKATVSAAVDGKFSFEKYLRFHETLELSPTAAKVMAAQSEEKLLDIIRENITLIERMEKDFVRVTRKKWNITRYAALGLVIALLPALIFSVYSLIFAQPKQAAFIDSQEHYLKNDYSEVVGSLANYDVEDMPRVVQYQLAGSYIVSESLSEDQRKNVQNTITLQADPQYYQYWIHIGRGNAVAALEIARSLEDRDLIVFGLLKHQEEVKADEDLTSDEKQKTLDEIKAELDEYEDERKALEEEERRMKEEQTEQKAEDEPAAQQQSQQQQNQHQPNEEQPAQDPATTQPADTNQESSTNTN</sequence>
<keyword evidence="3" id="KW-1133">Transmembrane helix</keyword>
<dbReference type="Gene3D" id="1.25.40.680">
    <property type="entry name" value="Type VII secretion system EssB, C-terminal-like domain"/>
    <property type="match status" value="1"/>
</dbReference>
<dbReference type="Gene3D" id="1.10.510.10">
    <property type="entry name" value="Transferase(Phosphotransferase) domain 1"/>
    <property type="match status" value="1"/>
</dbReference>
<evidence type="ECO:0000313" key="4">
    <source>
        <dbReference type="EMBL" id="PLR83447.1"/>
    </source>
</evidence>
<feature type="compositionally biased region" description="Low complexity" evidence="2">
    <location>
        <begin position="407"/>
        <end position="428"/>
    </location>
</feature>
<dbReference type="AlphaFoldDB" id="A0A2N5GMW3"/>
<dbReference type="Pfam" id="PF10140">
    <property type="entry name" value="YukC"/>
    <property type="match status" value="1"/>
</dbReference>
<dbReference type="InterPro" id="IPR018778">
    <property type="entry name" value="T7SS_EssB"/>
</dbReference>
<feature type="compositionally biased region" description="Polar residues" evidence="2">
    <location>
        <begin position="430"/>
        <end position="447"/>
    </location>
</feature>
<name>A0A2N5GMW3_9BACI</name>
<comment type="caution">
    <text evidence="4">The sequence shown here is derived from an EMBL/GenBank/DDBJ whole genome shotgun (WGS) entry which is preliminary data.</text>
</comment>
<evidence type="ECO:0000256" key="1">
    <source>
        <dbReference type="ARBA" id="ARBA00010163"/>
    </source>
</evidence>
<dbReference type="OrthoDB" id="4975281at2"/>
<evidence type="ECO:0000313" key="5">
    <source>
        <dbReference type="EMBL" id="PLR95372.1"/>
    </source>
</evidence>
<evidence type="ECO:0000256" key="2">
    <source>
        <dbReference type="SAM" id="MobiDB-lite"/>
    </source>
</evidence>
<evidence type="ECO:0000313" key="6">
    <source>
        <dbReference type="Proteomes" id="UP000234951"/>
    </source>
</evidence>